<feature type="compositionally biased region" description="Low complexity" evidence="1">
    <location>
        <begin position="1"/>
        <end position="15"/>
    </location>
</feature>
<organism evidence="2 3">
    <name type="scientific">Oikopleura dioica</name>
    <name type="common">Tunicate</name>
    <dbReference type="NCBI Taxonomy" id="34765"/>
    <lineage>
        <taxon>Eukaryota</taxon>
        <taxon>Metazoa</taxon>
        <taxon>Chordata</taxon>
        <taxon>Tunicata</taxon>
        <taxon>Appendicularia</taxon>
        <taxon>Copelata</taxon>
        <taxon>Oikopleuridae</taxon>
        <taxon>Oikopleura</taxon>
    </lineage>
</organism>
<proteinExistence type="predicted"/>
<gene>
    <name evidence="2" type="ORF">OKIOD_LOCUS13714</name>
</gene>
<evidence type="ECO:0000313" key="3">
    <source>
        <dbReference type="Proteomes" id="UP001158576"/>
    </source>
</evidence>
<evidence type="ECO:0000313" key="2">
    <source>
        <dbReference type="EMBL" id="CAG5110563.1"/>
    </source>
</evidence>
<feature type="region of interest" description="Disordered" evidence="1">
    <location>
        <begin position="1"/>
        <end position="33"/>
    </location>
</feature>
<feature type="compositionally biased region" description="Basic and acidic residues" evidence="1">
    <location>
        <begin position="16"/>
        <end position="33"/>
    </location>
</feature>
<keyword evidence="3" id="KW-1185">Reference proteome</keyword>
<dbReference type="EMBL" id="OU015567">
    <property type="protein sequence ID" value="CAG5110563.1"/>
    <property type="molecule type" value="Genomic_DNA"/>
</dbReference>
<name>A0ABN7T5I9_OIKDI</name>
<accession>A0ABN7T5I9</accession>
<evidence type="ECO:0000256" key="1">
    <source>
        <dbReference type="SAM" id="MobiDB-lite"/>
    </source>
</evidence>
<dbReference type="Proteomes" id="UP001158576">
    <property type="component" value="Chromosome 2"/>
</dbReference>
<sequence>MGNSSAKSQKSSDNSSKTESKADDEAKKKLEAQLIENEKEMEKMRKSFDQKIQRLEQESYAAKSSLGTNSMFDFNAEDLMLREDIVKLLPHVKEANSLGTGF</sequence>
<protein>
    <submittedName>
        <fullName evidence="2">Oidioi.mRNA.OKI2018_I69.chr2.g4949.t1.cds</fullName>
    </submittedName>
</protein>
<reference evidence="2 3" key="1">
    <citation type="submission" date="2021-04" db="EMBL/GenBank/DDBJ databases">
        <authorList>
            <person name="Bliznina A."/>
        </authorList>
    </citation>
    <scope>NUCLEOTIDE SEQUENCE [LARGE SCALE GENOMIC DNA]</scope>
</reference>